<keyword evidence="2" id="KW-0812">Transmembrane</keyword>
<feature type="domain" description="AsmA" evidence="3">
    <location>
        <begin position="294"/>
        <end position="558"/>
    </location>
</feature>
<keyword evidence="2" id="KW-0472">Membrane</keyword>
<sequence>MNKYLKWSLIASGTFVALILLAILIVPRVVDVNSYRPQIEHQVSKATGRPFVLGGELDLSVFPWMGLTLSNLTLGSPEGFDQKEFITIKRFEVRVKVLPLFSRTIQVKKFVVDTPQIFLVKNTTGGTNWDMGQAQPPTPKQQPADKNTPAGEKAGALPFKALFVDEFAIQNGRIHYRDLGLKVTKEISNVTLTLEDLNLEDPIKIKFSAIADGHPLSLNGLVGPIGKEPGRGMIPLDITLKALDEITMKVKGGINDPITTPGFDLDLELSDFSPRKLLTALGNSTPILTADPRVLEHLQLNLHLKGDPGAVTVSNGTLILDDSTLTFSARAKDFSKPDLGVDMVVDKINLDRYLPPEQPPGSPVGTAKSPAEPSATARAKIDYSPLRELAINATLKIGSLVAKKAQLHEVQMTIKGKNGRFNLDPLSLDLYQGTIVSRADLDVTTDTPRVNLTVNAEKIASGALVADVLEKKIIQGQLDSTVGITLAGDTPGAIKKSLNGKGNLKFTDGAIIGIDIPGMVRNAKASFGLGERSTTQPRTDFAELILPFTVTNGLVDITGTALNSPLLRVTAKGTTDLAAETLNIRVEPKFVSTLKGQGDTKERSGLMVPVLITGTLDKPKFSPDLKSMVQSILPDEEALKSLVKDGKIDKEAIQKTGEDVKQLFKGFLPLKGNKE</sequence>
<dbReference type="KEGG" id="dat:HRM2_42670"/>
<dbReference type="AlphaFoldDB" id="C0QDQ2"/>
<feature type="region of interest" description="Disordered" evidence="1">
    <location>
        <begin position="354"/>
        <end position="378"/>
    </location>
</feature>
<evidence type="ECO:0000256" key="2">
    <source>
        <dbReference type="SAM" id="Phobius"/>
    </source>
</evidence>
<dbReference type="PANTHER" id="PTHR30441:SF4">
    <property type="entry name" value="PROTEIN ASMA"/>
    <property type="match status" value="1"/>
</dbReference>
<accession>C0QDQ2</accession>
<keyword evidence="2" id="KW-1133">Transmembrane helix</keyword>
<dbReference type="GO" id="GO:0005886">
    <property type="term" value="C:plasma membrane"/>
    <property type="evidence" value="ECO:0007669"/>
    <property type="project" value="TreeGrafter"/>
</dbReference>
<evidence type="ECO:0000313" key="4">
    <source>
        <dbReference type="EMBL" id="ACN17323.1"/>
    </source>
</evidence>
<dbReference type="Proteomes" id="UP000000442">
    <property type="component" value="Chromosome"/>
</dbReference>
<feature type="transmembrane region" description="Helical" evidence="2">
    <location>
        <begin position="7"/>
        <end position="26"/>
    </location>
</feature>
<evidence type="ECO:0000256" key="1">
    <source>
        <dbReference type="SAM" id="MobiDB-lite"/>
    </source>
</evidence>
<reference evidence="4 5" key="1">
    <citation type="journal article" date="2009" name="Environ. Microbiol.">
        <title>Genome sequence of Desulfobacterium autotrophicum HRM2, a marine sulfate reducer oxidizing organic carbon completely to carbon dioxide.</title>
        <authorList>
            <person name="Strittmatter A.W."/>
            <person name="Liesegang H."/>
            <person name="Rabus R."/>
            <person name="Decker I."/>
            <person name="Amann J."/>
            <person name="Andres S."/>
            <person name="Henne A."/>
            <person name="Fricke W.F."/>
            <person name="Martinez-Arias R."/>
            <person name="Bartels D."/>
            <person name="Goesmann A."/>
            <person name="Krause L."/>
            <person name="Puehler A."/>
            <person name="Klenk H.P."/>
            <person name="Richter M."/>
            <person name="Schuler M."/>
            <person name="Gloeckner F.O."/>
            <person name="Meyerdierks A."/>
            <person name="Gottschalk G."/>
            <person name="Amann R."/>
        </authorList>
    </citation>
    <scope>NUCLEOTIDE SEQUENCE [LARGE SCALE GENOMIC DNA]</scope>
    <source>
        <strain evidence="5">ATCC 43914 / DSM 3382 / HRM2</strain>
    </source>
</reference>
<dbReference type="PANTHER" id="PTHR30441">
    <property type="entry name" value="DUF748 DOMAIN-CONTAINING PROTEIN"/>
    <property type="match status" value="1"/>
</dbReference>
<dbReference type="GO" id="GO:0090313">
    <property type="term" value="P:regulation of protein targeting to membrane"/>
    <property type="evidence" value="ECO:0007669"/>
    <property type="project" value="TreeGrafter"/>
</dbReference>
<gene>
    <name evidence="4" type="primary">asmA</name>
    <name evidence="4" type="ordered locus">HRM2_42670</name>
</gene>
<dbReference type="RefSeq" id="WP_015906055.1">
    <property type="nucleotide sequence ID" value="NC_012108.1"/>
</dbReference>
<dbReference type="InterPro" id="IPR052894">
    <property type="entry name" value="AsmA-related"/>
</dbReference>
<dbReference type="OrthoDB" id="9766390at2"/>
<dbReference type="Pfam" id="PF05170">
    <property type="entry name" value="AsmA"/>
    <property type="match status" value="2"/>
</dbReference>
<dbReference type="HOGENOM" id="CLU_012870_0_0_7"/>
<evidence type="ECO:0000313" key="5">
    <source>
        <dbReference type="Proteomes" id="UP000000442"/>
    </source>
</evidence>
<protein>
    <submittedName>
        <fullName evidence="4">AsmA</fullName>
    </submittedName>
</protein>
<proteinExistence type="predicted"/>
<dbReference type="STRING" id="177437.HRM2_42670"/>
<feature type="domain" description="AsmA" evidence="3">
    <location>
        <begin position="1"/>
        <end position="194"/>
    </location>
</feature>
<dbReference type="eggNOG" id="COG2982">
    <property type="taxonomic scope" value="Bacteria"/>
</dbReference>
<evidence type="ECO:0000259" key="3">
    <source>
        <dbReference type="Pfam" id="PF05170"/>
    </source>
</evidence>
<name>C0QDQ2_DESAH</name>
<keyword evidence="5" id="KW-1185">Reference proteome</keyword>
<dbReference type="InterPro" id="IPR007844">
    <property type="entry name" value="AsmA"/>
</dbReference>
<organism evidence="4 5">
    <name type="scientific">Desulforapulum autotrophicum (strain ATCC 43914 / DSM 3382 / VKM B-1955 / HRM2)</name>
    <name type="common">Desulfobacterium autotrophicum</name>
    <dbReference type="NCBI Taxonomy" id="177437"/>
    <lineage>
        <taxon>Bacteria</taxon>
        <taxon>Pseudomonadati</taxon>
        <taxon>Thermodesulfobacteriota</taxon>
        <taxon>Desulfobacteria</taxon>
        <taxon>Desulfobacterales</taxon>
        <taxon>Desulfobacteraceae</taxon>
        <taxon>Desulforapulum</taxon>
    </lineage>
</organism>
<dbReference type="EMBL" id="CP001087">
    <property type="protein sequence ID" value="ACN17323.1"/>
    <property type="molecule type" value="Genomic_DNA"/>
</dbReference>
<feature type="region of interest" description="Disordered" evidence="1">
    <location>
        <begin position="128"/>
        <end position="151"/>
    </location>
</feature>